<evidence type="ECO:0000313" key="5">
    <source>
        <dbReference type="EMBL" id="KAF3763838.1"/>
    </source>
</evidence>
<dbReference type="InterPro" id="IPR008949">
    <property type="entry name" value="Isoprenoid_synthase_dom_sf"/>
</dbReference>
<keyword evidence="3 4" id="KW-0460">Magnesium</keyword>
<dbReference type="GO" id="GO:0010333">
    <property type="term" value="F:terpene synthase activity"/>
    <property type="evidence" value="ECO:0007669"/>
    <property type="project" value="InterPro"/>
</dbReference>
<evidence type="ECO:0000256" key="1">
    <source>
        <dbReference type="ARBA" id="ARBA00001946"/>
    </source>
</evidence>
<reference evidence="5" key="1">
    <citation type="journal article" date="2020" name="Phytopathology">
        <title>Genome sequence of the chestnut blight fungus Cryphonectria parasitica EP155: A fundamental resource for an archetypical invasive plant pathogen.</title>
        <authorList>
            <person name="Crouch J.A."/>
            <person name="Dawe A."/>
            <person name="Aerts A."/>
            <person name="Barry K."/>
            <person name="Churchill A.C.L."/>
            <person name="Grimwood J."/>
            <person name="Hillman B."/>
            <person name="Milgroom M.G."/>
            <person name="Pangilinan J."/>
            <person name="Smith M."/>
            <person name="Salamov A."/>
            <person name="Schmutz J."/>
            <person name="Yadav J."/>
            <person name="Grigoriev I.V."/>
            <person name="Nuss D."/>
        </authorList>
    </citation>
    <scope>NUCLEOTIDE SEQUENCE</scope>
    <source>
        <strain evidence="5">EP155</strain>
    </source>
</reference>
<proteinExistence type="inferred from homology"/>
<dbReference type="InterPro" id="IPR034686">
    <property type="entry name" value="Terpene_cyclase-like_2"/>
</dbReference>
<evidence type="ECO:0000256" key="3">
    <source>
        <dbReference type="ARBA" id="ARBA00022842"/>
    </source>
</evidence>
<accession>A0A9P4XZP4</accession>
<comment type="cofactor">
    <cofactor evidence="1 4">
        <name>Mg(2+)</name>
        <dbReference type="ChEBI" id="CHEBI:18420"/>
    </cofactor>
</comment>
<dbReference type="RefSeq" id="XP_040774799.1">
    <property type="nucleotide sequence ID" value="XM_040917502.1"/>
</dbReference>
<evidence type="ECO:0000313" key="6">
    <source>
        <dbReference type="Proteomes" id="UP000803844"/>
    </source>
</evidence>
<keyword evidence="4" id="KW-0456">Lyase</keyword>
<dbReference type="Gene3D" id="1.10.600.10">
    <property type="entry name" value="Farnesyl Diphosphate Synthase"/>
    <property type="match status" value="1"/>
</dbReference>
<dbReference type="Pfam" id="PF19086">
    <property type="entry name" value="Terpene_syn_C_2"/>
    <property type="match status" value="1"/>
</dbReference>
<name>A0A9P4XZP4_CRYP1</name>
<comment type="caution">
    <text evidence="5">The sequence shown here is derived from an EMBL/GenBank/DDBJ whole genome shotgun (WGS) entry which is preliminary data.</text>
</comment>
<dbReference type="PANTHER" id="PTHR35201">
    <property type="entry name" value="TERPENE SYNTHASE"/>
    <property type="match status" value="1"/>
</dbReference>
<keyword evidence="6" id="KW-1185">Reference proteome</keyword>
<dbReference type="GO" id="GO:0046872">
    <property type="term" value="F:metal ion binding"/>
    <property type="evidence" value="ECO:0007669"/>
    <property type="project" value="UniProtKB-KW"/>
</dbReference>
<gene>
    <name evidence="5" type="ORF">M406DRAFT_262318</name>
</gene>
<organism evidence="5 6">
    <name type="scientific">Cryphonectria parasitica (strain ATCC 38755 / EP155)</name>
    <dbReference type="NCBI Taxonomy" id="660469"/>
    <lineage>
        <taxon>Eukaryota</taxon>
        <taxon>Fungi</taxon>
        <taxon>Dikarya</taxon>
        <taxon>Ascomycota</taxon>
        <taxon>Pezizomycotina</taxon>
        <taxon>Sordariomycetes</taxon>
        <taxon>Sordariomycetidae</taxon>
        <taxon>Diaporthales</taxon>
        <taxon>Cryphonectriaceae</taxon>
        <taxon>Cryphonectria-Endothia species complex</taxon>
        <taxon>Cryphonectria</taxon>
    </lineage>
</organism>
<dbReference type="GeneID" id="63834631"/>
<dbReference type="SUPFAM" id="SSF48576">
    <property type="entry name" value="Terpenoid synthases"/>
    <property type="match status" value="1"/>
</dbReference>
<keyword evidence="4" id="KW-0479">Metal-binding</keyword>
<dbReference type="EC" id="4.2.3.-" evidence="4"/>
<dbReference type="AlphaFoldDB" id="A0A9P4XZP4"/>
<dbReference type="OrthoDB" id="6486656at2759"/>
<evidence type="ECO:0000256" key="2">
    <source>
        <dbReference type="ARBA" id="ARBA00006333"/>
    </source>
</evidence>
<protein>
    <recommendedName>
        <fullName evidence="4">Terpene synthase</fullName>
        <ecNumber evidence="4">4.2.3.-</ecNumber>
    </recommendedName>
</protein>
<dbReference type="PANTHER" id="PTHR35201:SF4">
    <property type="entry name" value="BETA-PINACENE SYNTHASE-RELATED"/>
    <property type="match status" value="1"/>
</dbReference>
<evidence type="ECO:0000256" key="4">
    <source>
        <dbReference type="RuleBase" id="RU366034"/>
    </source>
</evidence>
<dbReference type="Proteomes" id="UP000803844">
    <property type="component" value="Unassembled WGS sequence"/>
</dbReference>
<dbReference type="GO" id="GO:0008299">
    <property type="term" value="P:isoprenoid biosynthetic process"/>
    <property type="evidence" value="ECO:0007669"/>
    <property type="project" value="UniProtKB-ARBA"/>
</dbReference>
<dbReference type="EMBL" id="MU032349">
    <property type="protein sequence ID" value="KAF3763838.1"/>
    <property type="molecule type" value="Genomic_DNA"/>
</dbReference>
<comment type="similarity">
    <text evidence="2 4">Belongs to the terpene synthase family.</text>
</comment>
<sequence>MDAFHHPEKPRPTGESIGGEVARQFWVRVCSMSTPTFRSRFLKNIQDYLHGTAEQAEDRDKSHIRDLPSYLELRRKTIGVLSSFDMLEMDKSIPDLVLEDPAFQELLDLAVDLTIIANDVLSFDKEQAVGDDQHNLVTIVMAEQGMDVQSAVNWAGRLHSTMTDRFNELFSQLSRCGGLFDEEVKSYMKGVGQWVGGNVQWSFEGERYFGKRGLEVMKTRSLCLTPKLGQPGLEIGPVIVDDVSMKQVIVSSITES</sequence>